<evidence type="ECO:0000259" key="2">
    <source>
        <dbReference type="PROSITE" id="PS51462"/>
    </source>
</evidence>
<dbReference type="PANTHER" id="PTHR21340">
    <property type="entry name" value="DIADENOSINE 5,5-P1,P4-TETRAPHOSPHATE PYROPHOSPHOHYDROLASE MUTT"/>
    <property type="match status" value="1"/>
</dbReference>
<dbReference type="Proteomes" id="UP000628840">
    <property type="component" value="Unassembled WGS sequence"/>
</dbReference>
<proteinExistence type="predicted"/>
<protein>
    <submittedName>
        <fullName evidence="3">DNA mismatch repair protein MutT</fullName>
    </submittedName>
</protein>
<evidence type="ECO:0000313" key="4">
    <source>
        <dbReference type="Proteomes" id="UP000628840"/>
    </source>
</evidence>
<gene>
    <name evidence="3" type="ORF">GCM10009037_28960</name>
</gene>
<dbReference type="SUPFAM" id="SSF55811">
    <property type="entry name" value="Nudix"/>
    <property type="match status" value="1"/>
</dbReference>
<dbReference type="InterPro" id="IPR000086">
    <property type="entry name" value="NUDIX_hydrolase_dom"/>
</dbReference>
<dbReference type="Gene3D" id="3.90.79.10">
    <property type="entry name" value="Nucleoside Triphosphate Pyrophosphohydrolase"/>
    <property type="match status" value="1"/>
</dbReference>
<keyword evidence="1" id="KW-0378">Hydrolase</keyword>
<evidence type="ECO:0000256" key="1">
    <source>
        <dbReference type="ARBA" id="ARBA00022801"/>
    </source>
</evidence>
<keyword evidence="4" id="KW-1185">Reference proteome</keyword>
<accession>A0A830F6G7</accession>
<evidence type="ECO:0000313" key="3">
    <source>
        <dbReference type="EMBL" id="GGL43730.1"/>
    </source>
</evidence>
<dbReference type="GO" id="GO:0006167">
    <property type="term" value="P:AMP biosynthetic process"/>
    <property type="evidence" value="ECO:0007669"/>
    <property type="project" value="TreeGrafter"/>
</dbReference>
<sequence length="156" mass="17055">MTEGRRVVEKAYAYVTRSDGAELLVFEPPDGEGPQVPKGGIEAGEDPAHAVVRELREETGLADAELLDAVATDEWRHPSKPKTYRRHFFHVAVTDAPDEWTHEVTGGGEDDGLRYACHWTRVEEAADALVREQGAHLDALGDAAHEAQNAGKTRSS</sequence>
<reference evidence="3 4" key="1">
    <citation type="journal article" date="2019" name="Int. J. Syst. Evol. Microbiol.">
        <title>The Global Catalogue of Microorganisms (GCM) 10K type strain sequencing project: providing services to taxonomists for standard genome sequencing and annotation.</title>
        <authorList>
            <consortium name="The Broad Institute Genomics Platform"/>
            <consortium name="The Broad Institute Genome Sequencing Center for Infectious Disease"/>
            <person name="Wu L."/>
            <person name="Ma J."/>
        </authorList>
    </citation>
    <scope>NUCLEOTIDE SEQUENCE [LARGE SCALE GENOMIC DNA]</scope>
    <source>
        <strain evidence="3 4">JCM 19585</strain>
    </source>
</reference>
<organism evidence="3 4">
    <name type="scientific">Halarchaeum grantii</name>
    <dbReference type="NCBI Taxonomy" id="1193105"/>
    <lineage>
        <taxon>Archaea</taxon>
        <taxon>Methanobacteriati</taxon>
        <taxon>Methanobacteriota</taxon>
        <taxon>Stenosarchaea group</taxon>
        <taxon>Halobacteria</taxon>
        <taxon>Halobacteriales</taxon>
        <taxon>Halobacteriaceae</taxon>
    </lineage>
</organism>
<dbReference type="InterPro" id="IPR051325">
    <property type="entry name" value="Nudix_hydrolase_domain"/>
</dbReference>
<dbReference type="PANTHER" id="PTHR21340:SF0">
    <property type="entry name" value="BIS(5'-NUCLEOSYL)-TETRAPHOSPHATASE [ASYMMETRICAL]"/>
    <property type="match status" value="1"/>
</dbReference>
<dbReference type="PROSITE" id="PS00893">
    <property type="entry name" value="NUDIX_BOX"/>
    <property type="match status" value="1"/>
</dbReference>
<name>A0A830F6G7_9EURY</name>
<dbReference type="InterPro" id="IPR020084">
    <property type="entry name" value="NUDIX_hydrolase_CS"/>
</dbReference>
<dbReference type="OrthoDB" id="40462at2157"/>
<dbReference type="Pfam" id="PF00293">
    <property type="entry name" value="NUDIX"/>
    <property type="match status" value="1"/>
</dbReference>
<feature type="domain" description="Nudix hydrolase" evidence="2">
    <location>
        <begin position="4"/>
        <end position="142"/>
    </location>
</feature>
<dbReference type="InterPro" id="IPR015797">
    <property type="entry name" value="NUDIX_hydrolase-like_dom_sf"/>
</dbReference>
<dbReference type="GO" id="GO:0004081">
    <property type="term" value="F:bis(5'-nucleosyl)-tetraphosphatase (asymmetrical) activity"/>
    <property type="evidence" value="ECO:0007669"/>
    <property type="project" value="TreeGrafter"/>
</dbReference>
<dbReference type="EMBL" id="BMPF01000006">
    <property type="protein sequence ID" value="GGL43730.1"/>
    <property type="molecule type" value="Genomic_DNA"/>
</dbReference>
<dbReference type="GO" id="GO:0006754">
    <property type="term" value="P:ATP biosynthetic process"/>
    <property type="evidence" value="ECO:0007669"/>
    <property type="project" value="TreeGrafter"/>
</dbReference>
<dbReference type="AlphaFoldDB" id="A0A830F6G7"/>
<dbReference type="RefSeq" id="WP_188884395.1">
    <property type="nucleotide sequence ID" value="NZ_BMPF01000006.1"/>
</dbReference>
<dbReference type="CDD" id="cd04663">
    <property type="entry name" value="NUDIX_Hydrolase"/>
    <property type="match status" value="1"/>
</dbReference>
<dbReference type="PROSITE" id="PS51462">
    <property type="entry name" value="NUDIX"/>
    <property type="match status" value="1"/>
</dbReference>
<comment type="caution">
    <text evidence="3">The sequence shown here is derived from an EMBL/GenBank/DDBJ whole genome shotgun (WGS) entry which is preliminary data.</text>
</comment>